<sequence length="121" mass="13792">MQVEIDKNGPSSVAIITDPDLSIQNTQDALDLMVEIKHNYDCHKMILPKEKLPEAFFQLSTGLAGEILQKYTNYDMKLAIVGSFDMYDSKSLEDFIRESNRGNQVYFLPDVDIALEVLHNH</sequence>
<accession>A0A645FQM1</accession>
<comment type="caution">
    <text evidence="2">The sequence shown here is derived from an EMBL/GenBank/DDBJ whole genome shotgun (WGS) entry which is preliminary data.</text>
</comment>
<evidence type="ECO:0000259" key="1">
    <source>
        <dbReference type="Pfam" id="PF13788"/>
    </source>
</evidence>
<reference evidence="2" key="1">
    <citation type="submission" date="2019-08" db="EMBL/GenBank/DDBJ databases">
        <authorList>
            <person name="Kucharzyk K."/>
            <person name="Murdoch R.W."/>
            <person name="Higgins S."/>
            <person name="Loffler F."/>
        </authorList>
    </citation>
    <scope>NUCLEOTIDE SEQUENCE</scope>
</reference>
<name>A0A645FQM1_9ZZZZ</name>
<dbReference type="InterPro" id="IPR025438">
    <property type="entry name" value="DUF4180"/>
</dbReference>
<dbReference type="EMBL" id="VSSQ01063736">
    <property type="protein sequence ID" value="MPN16738.1"/>
    <property type="molecule type" value="Genomic_DNA"/>
</dbReference>
<proteinExistence type="predicted"/>
<organism evidence="2">
    <name type="scientific">bioreactor metagenome</name>
    <dbReference type="NCBI Taxonomy" id="1076179"/>
    <lineage>
        <taxon>unclassified sequences</taxon>
        <taxon>metagenomes</taxon>
        <taxon>ecological metagenomes</taxon>
    </lineage>
</organism>
<feature type="domain" description="DUF4180" evidence="1">
    <location>
        <begin position="11"/>
        <end position="116"/>
    </location>
</feature>
<protein>
    <recommendedName>
        <fullName evidence="1">DUF4180 domain-containing protein</fullName>
    </recommendedName>
</protein>
<evidence type="ECO:0000313" key="2">
    <source>
        <dbReference type="EMBL" id="MPN16738.1"/>
    </source>
</evidence>
<dbReference type="AlphaFoldDB" id="A0A645FQM1"/>
<gene>
    <name evidence="2" type="ORF">SDC9_164083</name>
</gene>
<dbReference type="Pfam" id="PF13788">
    <property type="entry name" value="DUF4180"/>
    <property type="match status" value="1"/>
</dbReference>